<reference evidence="1 2" key="1">
    <citation type="submission" date="2016-03" db="EMBL/GenBank/DDBJ databases">
        <title>Pediococcus and Lactobacillus from brewery environment - whole genome sequencing and assembly.</title>
        <authorList>
            <person name="Behr J."/>
            <person name="Geissler A.J."/>
            <person name="Vogel R.F."/>
        </authorList>
    </citation>
    <scope>NUCLEOTIDE SEQUENCE [LARGE SCALE GENOMIC DNA]</scope>
    <source>
        <strain evidence="1 2">TMW 1.1995</strain>
        <plasmid evidence="2">pl11995-4</plasmid>
    </source>
</reference>
<name>A0A1B2J2X4_9LACO</name>
<keyword evidence="1" id="KW-0614">Plasmid</keyword>
<proteinExistence type="predicted"/>
<gene>
    <name evidence="1" type="ORF">AYR63_16005</name>
</gene>
<organism evidence="1 2">
    <name type="scientific">Secundilactobacillus paracollinoides</name>
    <dbReference type="NCBI Taxonomy" id="240427"/>
    <lineage>
        <taxon>Bacteria</taxon>
        <taxon>Bacillati</taxon>
        <taxon>Bacillota</taxon>
        <taxon>Bacilli</taxon>
        <taxon>Lactobacillales</taxon>
        <taxon>Lactobacillaceae</taxon>
        <taxon>Secundilactobacillus</taxon>
    </lineage>
</organism>
<dbReference type="Proteomes" id="UP000093267">
    <property type="component" value="Plasmid pL11995-4"/>
</dbReference>
<protein>
    <submittedName>
        <fullName evidence="1">Uncharacterized protein</fullName>
    </submittedName>
</protein>
<accession>A0A1B2J2X4</accession>
<geneLocation type="plasmid" evidence="2">
    <name>pl11995-4</name>
</geneLocation>
<evidence type="ECO:0000313" key="1">
    <source>
        <dbReference type="EMBL" id="ANZ68645.1"/>
    </source>
</evidence>
<keyword evidence="2" id="KW-1185">Reference proteome</keyword>
<dbReference type="OrthoDB" id="2334824at2"/>
<evidence type="ECO:0000313" key="2">
    <source>
        <dbReference type="Proteomes" id="UP000093267"/>
    </source>
</evidence>
<sequence length="99" mass="11403">MTKREFKKAVDTNKLSGLSQPKKFMESDTDNKQWNDYLEAIKQEQENYEQVLYSVAVEPSLKEAIKIAGKNRGRVKGGAKSIVRDAMTSYFDKHPELFE</sequence>
<dbReference type="RefSeq" id="WP_014386874.1">
    <property type="nucleotide sequence ID" value="NZ_CP014928.1"/>
</dbReference>
<dbReference type="AlphaFoldDB" id="A0A1B2J2X4"/>
<dbReference type="EMBL" id="CP014928">
    <property type="protein sequence ID" value="ANZ68645.1"/>
    <property type="molecule type" value="Genomic_DNA"/>
</dbReference>